<accession>F8SVN0</accession>
<feature type="compositionally biased region" description="Basic and acidic residues" evidence="1">
    <location>
        <begin position="82"/>
        <end position="95"/>
    </location>
</feature>
<feature type="region of interest" description="Disordered" evidence="1">
    <location>
        <begin position="1"/>
        <end position="121"/>
    </location>
</feature>
<dbReference type="InterPro" id="IPR039624">
    <property type="entry name" value="LEA1/2/D7/KIN2"/>
</dbReference>
<evidence type="ECO:0000313" key="2">
    <source>
        <dbReference type="EMBL" id="AEJ20968.1"/>
    </source>
</evidence>
<sequence>MASLNQNFNAGENKGQTEEKTKQVLGNISDKAIAAKDTTQEATQAAIDKTQETTKAGWEVAQGKAGQVKEKGLEASQSVKDVTQEKTSQAKEKGSEVGQSVKETTESSGKDNTGGFLQQTGETIKGAALSATEAVKQTFGIAQNDEHNKKP</sequence>
<dbReference type="EMBL" id="HQ693812">
    <property type="protein sequence ID" value="AEJ20968.1"/>
    <property type="molecule type" value="mRNA"/>
</dbReference>
<evidence type="ECO:0000256" key="1">
    <source>
        <dbReference type="SAM" id="MobiDB-lite"/>
    </source>
</evidence>
<proteinExistence type="evidence at transcript level"/>
<dbReference type="PANTHER" id="PTHR34191">
    <property type="entry name" value="LATE EMBRYOGENESIS ABUNDANT PROTEIN (LEA) FAMILY PROTEIN"/>
    <property type="match status" value="1"/>
</dbReference>
<name>F8SVN0_9FABA</name>
<dbReference type="AlphaFoldDB" id="F8SVN0"/>
<feature type="compositionally biased region" description="Polar residues" evidence="1">
    <location>
        <begin position="1"/>
        <end position="10"/>
    </location>
</feature>
<organism evidence="2">
    <name type="scientific">Caragana jubata</name>
    <dbReference type="NCBI Taxonomy" id="283153"/>
    <lineage>
        <taxon>Eukaryota</taxon>
        <taxon>Viridiplantae</taxon>
        <taxon>Streptophyta</taxon>
        <taxon>Embryophyta</taxon>
        <taxon>Tracheophyta</taxon>
        <taxon>Spermatophyta</taxon>
        <taxon>Magnoliopsida</taxon>
        <taxon>eudicotyledons</taxon>
        <taxon>Gunneridae</taxon>
        <taxon>Pentapetalae</taxon>
        <taxon>rosids</taxon>
        <taxon>fabids</taxon>
        <taxon>Fabales</taxon>
        <taxon>Fabaceae</taxon>
        <taxon>Papilionoideae</taxon>
        <taxon>50 kb inversion clade</taxon>
        <taxon>NPAAA clade</taxon>
        <taxon>Hologalegina</taxon>
        <taxon>IRL clade</taxon>
        <taxon>Caraganeae</taxon>
        <taxon>Caragana</taxon>
    </lineage>
</organism>
<reference evidence="2" key="1">
    <citation type="submission" date="2010-12" db="EMBL/GenBank/DDBJ databases">
        <title>Cloning of full-length cDNA for late embryogenesis abundant protein-2 from Caragana jubata.</title>
        <authorList>
            <person name="Bhardwaj P.K."/>
            <person name="Kapoor R."/>
            <person name="Kumar S."/>
            <person name="Ahuja P.S."/>
        </authorList>
    </citation>
    <scope>NUCLEOTIDE SEQUENCE</scope>
</reference>
<dbReference type="PANTHER" id="PTHR34191:SF9">
    <property type="entry name" value="F6D8.10"/>
    <property type="match status" value="1"/>
</dbReference>
<protein>
    <submittedName>
        <fullName evidence="2">Late embryogenesis abundant protein-2</fullName>
    </submittedName>
</protein>
<feature type="compositionally biased region" description="Polar residues" evidence="1">
    <location>
        <begin position="110"/>
        <end position="121"/>
    </location>
</feature>